<dbReference type="InterPro" id="IPR019692">
    <property type="entry name" value="CFP-6_PH"/>
</dbReference>
<feature type="transmembrane region" description="Helical" evidence="1">
    <location>
        <begin position="12"/>
        <end position="36"/>
    </location>
</feature>
<evidence type="ECO:0000313" key="4">
    <source>
        <dbReference type="Proteomes" id="UP000471120"/>
    </source>
</evidence>
<keyword evidence="1" id="KW-0472">Membrane</keyword>
<comment type="caution">
    <text evidence="3">The sequence shown here is derived from an EMBL/GenBank/DDBJ whole genome shotgun (WGS) entry which is preliminary data.</text>
</comment>
<dbReference type="EMBL" id="QRCM01000001">
    <property type="protein sequence ID" value="TXG89610.1"/>
    <property type="molecule type" value="Genomic_DNA"/>
</dbReference>
<reference evidence="3 4" key="1">
    <citation type="submission" date="2018-07" db="EMBL/GenBank/DDBJ databases">
        <title>Genome sequence of Rhodococcus rhodnii ATCC 35071 from Rhodnius prolixus.</title>
        <authorList>
            <person name="Patel V."/>
            <person name="Vogel K.J."/>
        </authorList>
    </citation>
    <scope>NUCLEOTIDE SEQUENCE [LARGE SCALE GENOMIC DNA]</scope>
    <source>
        <strain evidence="3 4">ATCC 35071</strain>
    </source>
</reference>
<sequence>MDESTERSHSVVSWSTPTAAVVALVAGGVVLAGAAAFGGLDVAGQVLIGLAALGLFVNAALSARQRPRLAIGPGPTLVLQRVSARRVYERGDIDRIRLVKYPRLGRRVPMLELDVREPDGTEKLVIFGRWDLGTSPQTVFEALSVHGLVPDEK</sequence>
<evidence type="ECO:0000256" key="1">
    <source>
        <dbReference type="SAM" id="Phobius"/>
    </source>
</evidence>
<feature type="transmembrane region" description="Helical" evidence="1">
    <location>
        <begin position="42"/>
        <end position="61"/>
    </location>
</feature>
<dbReference type="Proteomes" id="UP000471120">
    <property type="component" value="Unassembled WGS sequence"/>
</dbReference>
<dbReference type="Pfam" id="PF10756">
    <property type="entry name" value="bPH_6"/>
    <property type="match status" value="1"/>
</dbReference>
<keyword evidence="1" id="KW-1133">Transmembrane helix</keyword>
<proteinExistence type="predicted"/>
<dbReference type="AlphaFoldDB" id="A0A6P2CCE7"/>
<feature type="domain" description="Low molecular weight protein antigen 6 PH" evidence="2">
    <location>
        <begin position="66"/>
        <end position="147"/>
    </location>
</feature>
<evidence type="ECO:0000313" key="3">
    <source>
        <dbReference type="EMBL" id="TXG89610.1"/>
    </source>
</evidence>
<accession>A0A6P2CCE7</accession>
<gene>
    <name evidence="3" type="ORF">DW322_04445</name>
</gene>
<evidence type="ECO:0000259" key="2">
    <source>
        <dbReference type="Pfam" id="PF10756"/>
    </source>
</evidence>
<keyword evidence="1" id="KW-0812">Transmembrane</keyword>
<name>A0A6P2CCE7_9NOCA</name>
<protein>
    <submittedName>
        <fullName evidence="3">PH domain-containing protein</fullName>
    </submittedName>
</protein>
<organism evidence="3 4">
    <name type="scientific">Rhodococcus rhodnii</name>
    <dbReference type="NCBI Taxonomy" id="38312"/>
    <lineage>
        <taxon>Bacteria</taxon>
        <taxon>Bacillati</taxon>
        <taxon>Actinomycetota</taxon>
        <taxon>Actinomycetes</taxon>
        <taxon>Mycobacteriales</taxon>
        <taxon>Nocardiaceae</taxon>
        <taxon>Rhodococcus</taxon>
    </lineage>
</organism>